<keyword evidence="4 5" id="KW-0456">Lyase</keyword>
<dbReference type="RefSeq" id="WP_271223350.1">
    <property type="nucleotide sequence ID" value="NZ_BAAAVD010000056.1"/>
</dbReference>
<dbReference type="AlphaFoldDB" id="A0A9W6IB43"/>
<dbReference type="InterPro" id="IPR018969">
    <property type="entry name" value="Xul5P/Fru6P_PKetolase_C"/>
</dbReference>
<accession>A0A9W6IB43</accession>
<dbReference type="Gene3D" id="3.40.50.970">
    <property type="match status" value="2"/>
</dbReference>
<name>A0A9W6IB43_9ACTN</name>
<evidence type="ECO:0000256" key="5">
    <source>
        <dbReference type="HAMAP-Rule" id="MF_01403"/>
    </source>
</evidence>
<dbReference type="Gene3D" id="3.40.50.920">
    <property type="match status" value="1"/>
</dbReference>
<dbReference type="InterPro" id="IPR005593">
    <property type="entry name" value="Xul5P/Fru6P_PKetolase"/>
</dbReference>
<dbReference type="FunFam" id="3.40.50.970:FF:000091">
    <property type="entry name" value="Xylulose-5-phosphate/fructose-6-phosphate phosphoketolase"/>
    <property type="match status" value="1"/>
</dbReference>
<dbReference type="PANTHER" id="PTHR31273:SF0">
    <property type="entry name" value="PHOSPHOKETOLASE-RELATED"/>
    <property type="match status" value="1"/>
</dbReference>
<dbReference type="GO" id="GO:0005975">
    <property type="term" value="P:carbohydrate metabolic process"/>
    <property type="evidence" value="ECO:0007669"/>
    <property type="project" value="InterPro"/>
</dbReference>
<feature type="domain" description="Xylulose 5-phosphate/Fructose 6-phosphate phosphoketolase N-terminal" evidence="7">
    <location>
        <begin position="3"/>
        <end position="353"/>
    </location>
</feature>
<feature type="domain" description="Xylulose 5-phosphate/Fructose 6-phosphate phosphoketolase C-terminal" evidence="6">
    <location>
        <begin position="568"/>
        <end position="769"/>
    </location>
</feature>
<dbReference type="InterPro" id="IPR018970">
    <property type="entry name" value="Xul5P/Fru6P_PKetolase_N"/>
</dbReference>
<dbReference type="Pfam" id="PF09363">
    <property type="entry name" value="XFP_C"/>
    <property type="match status" value="1"/>
</dbReference>
<dbReference type="Pfam" id="PF03894">
    <property type="entry name" value="XFP"/>
    <property type="match status" value="1"/>
</dbReference>
<dbReference type="InterPro" id="IPR029061">
    <property type="entry name" value="THDP-binding"/>
</dbReference>
<dbReference type="Proteomes" id="UP001143474">
    <property type="component" value="Unassembled WGS sequence"/>
</dbReference>
<dbReference type="InterPro" id="IPR019789">
    <property type="entry name" value="Xul5P/Fru6P_PKetolase_ThDP_BS"/>
</dbReference>
<comment type="cofactor">
    <cofactor evidence="1 5">
        <name>thiamine diphosphate</name>
        <dbReference type="ChEBI" id="CHEBI:58937"/>
    </cofactor>
</comment>
<keyword evidence="3 5" id="KW-0786">Thiamine pyrophosphate</keyword>
<comment type="caution">
    <text evidence="8">The sequence shown here is derived from an EMBL/GenBank/DDBJ whole genome shotgun (WGS) entry which is preliminary data.</text>
</comment>
<dbReference type="HAMAP" id="MF_01403">
    <property type="entry name" value="Phosphoketolase"/>
    <property type="match status" value="1"/>
</dbReference>
<evidence type="ECO:0000256" key="4">
    <source>
        <dbReference type="ARBA" id="ARBA00023239"/>
    </source>
</evidence>
<dbReference type="GO" id="GO:0000287">
    <property type="term" value="F:magnesium ion binding"/>
    <property type="evidence" value="ECO:0007669"/>
    <property type="project" value="UniProtKB-ARBA"/>
</dbReference>
<dbReference type="InterPro" id="IPR023962">
    <property type="entry name" value="Phosphoketolase"/>
</dbReference>
<dbReference type="CDD" id="cd02011">
    <property type="entry name" value="TPP_PK"/>
    <property type="match status" value="1"/>
</dbReference>
<protein>
    <recommendedName>
        <fullName evidence="5">Probable phosphoketolase</fullName>
        <ecNumber evidence="5">4.1.2.-</ecNumber>
    </recommendedName>
</protein>
<evidence type="ECO:0000313" key="9">
    <source>
        <dbReference type="Proteomes" id="UP001143474"/>
    </source>
</evidence>
<organism evidence="8 9">
    <name type="scientific">Streptosporangium carneum</name>
    <dbReference type="NCBI Taxonomy" id="47481"/>
    <lineage>
        <taxon>Bacteria</taxon>
        <taxon>Bacillati</taxon>
        <taxon>Actinomycetota</taxon>
        <taxon>Actinomycetes</taxon>
        <taxon>Streptosporangiales</taxon>
        <taxon>Streptosporangiaceae</taxon>
        <taxon>Streptosporangium</taxon>
    </lineage>
</organism>
<dbReference type="NCBIfam" id="NF003619">
    <property type="entry name" value="PRK05261.1-4"/>
    <property type="match status" value="1"/>
</dbReference>
<dbReference type="Pfam" id="PF09364">
    <property type="entry name" value="XFP_N"/>
    <property type="match status" value="1"/>
</dbReference>
<dbReference type="SUPFAM" id="SSF52518">
    <property type="entry name" value="Thiamin diphosphate-binding fold (THDP-binding)"/>
    <property type="match status" value="2"/>
</dbReference>
<evidence type="ECO:0000313" key="8">
    <source>
        <dbReference type="EMBL" id="GLK15127.1"/>
    </source>
</evidence>
<sequence>MDALAHVDAYWRAANYLSVGQIYLLDNPLLTEPLAPEHIKPRLLGHWGTTPGLNFCFAHLNRVIAERDQDMIYIAGPGHGGPAAVAHAWLEGTYTETYPAVTQDEEGMRRLFRQFSFPGGIPSHVAPETPGSIHEGGELGYSLAHAYGAAFDNPGLVVACVIGDGEAETGPLAASWHSNKFLDPLRDGVVLPILHLNGYKIANPTVLARIPEAELVKLMEGYGHRVHIVAGDDPATMHALMAETLEEVFAEIAAYRDGRDGRLPMIVLRTPKGWTGPREVDGVPVEGTWRAHQVPLSGVRDNAEHRAMLAEWMRSYRPEELFDAQGRPVAEITATVPAGGRRMSANPHANGGELLRPLRLPDFRDYAVEVKAPAAQASEPTRVLGTFLRDVIAANPDNFRLLGPDETASNRLQAVFDVTGRAWNAETLATDEHLAPGGRVMEVLSEHLCQGWLEGYLLTGRHGLFNCYEAFIHIVDAMFNQHAKWLEASKKIGWRRPVASLNYLLSSHVWRQDHNGFSHQDPGFLDVVVNKKASVVRVYLPPDANTLLSTADHCLRSRDYVNVIVAGKQPVLDVFTMDEAVAHCTRGLGILEWAGNEDGGEPDVVLACAGDVPTLETLAAAALLREHLPELRVRVVNVVDLMRLQPPSEHPHGMSDAEFTALFTPDRPIVFNFHGYPSLIHQLTYRRANHGNLHVRGYKEEGTTTTPFDMVMLNDIDRFHLVIDVIDRVPHLAVRAAGLRQRMVDARLRARAYTREHGEDVPEIRDWTWPA</sequence>
<comment type="similarity">
    <text evidence="2 5">Belongs to the XFP family.</text>
</comment>
<keyword evidence="9" id="KW-1185">Reference proteome</keyword>
<reference evidence="8" key="1">
    <citation type="journal article" date="2014" name="Int. J. Syst. Evol. Microbiol.">
        <title>Complete genome sequence of Corynebacterium casei LMG S-19264T (=DSM 44701T), isolated from a smear-ripened cheese.</title>
        <authorList>
            <consortium name="US DOE Joint Genome Institute (JGI-PGF)"/>
            <person name="Walter F."/>
            <person name="Albersmeier A."/>
            <person name="Kalinowski J."/>
            <person name="Ruckert C."/>
        </authorList>
    </citation>
    <scope>NUCLEOTIDE SEQUENCE</scope>
    <source>
        <strain evidence="8">VKM Ac-2007</strain>
    </source>
</reference>
<dbReference type="EMBL" id="BSEV01000042">
    <property type="protein sequence ID" value="GLK15127.1"/>
    <property type="molecule type" value="Genomic_DNA"/>
</dbReference>
<dbReference type="PROSITE" id="PS60003">
    <property type="entry name" value="PHOSPHOKETOLASE_2"/>
    <property type="match status" value="1"/>
</dbReference>
<gene>
    <name evidence="8" type="primary">xfp</name>
    <name evidence="8" type="ORF">GCM10017600_85400</name>
</gene>
<evidence type="ECO:0000259" key="6">
    <source>
        <dbReference type="Pfam" id="PF09363"/>
    </source>
</evidence>
<proteinExistence type="inferred from homology"/>
<dbReference type="PANTHER" id="PTHR31273">
    <property type="entry name" value="PHOSPHOKETOLASE-RELATED"/>
    <property type="match status" value="1"/>
</dbReference>
<dbReference type="InterPro" id="IPR009014">
    <property type="entry name" value="Transketo_C/PFOR_II"/>
</dbReference>
<dbReference type="GO" id="GO:0016832">
    <property type="term" value="F:aldehyde-lyase activity"/>
    <property type="evidence" value="ECO:0007669"/>
    <property type="project" value="UniProtKB-UniRule"/>
</dbReference>
<dbReference type="NCBIfam" id="NF003621">
    <property type="entry name" value="PRK05261.1-6"/>
    <property type="match status" value="1"/>
</dbReference>
<dbReference type="InterPro" id="IPR019790">
    <property type="entry name" value="Xul5P/Fru6P_PKetolase_CS"/>
</dbReference>
<dbReference type="NCBIfam" id="NF003617">
    <property type="entry name" value="PRK05261.1-2"/>
    <property type="match status" value="1"/>
</dbReference>
<reference evidence="8" key="2">
    <citation type="submission" date="2023-01" db="EMBL/GenBank/DDBJ databases">
        <authorList>
            <person name="Sun Q."/>
            <person name="Evtushenko L."/>
        </authorList>
    </citation>
    <scope>NUCLEOTIDE SEQUENCE</scope>
    <source>
        <strain evidence="8">VKM Ac-2007</strain>
    </source>
</reference>
<dbReference type="EC" id="4.1.2.-" evidence="5"/>
<evidence type="ECO:0000256" key="2">
    <source>
        <dbReference type="ARBA" id="ARBA00005623"/>
    </source>
</evidence>
<dbReference type="PROSITE" id="PS60002">
    <property type="entry name" value="PHOSPHOKETOLASE_1"/>
    <property type="match status" value="1"/>
</dbReference>
<dbReference type="PIRSF" id="PIRSF017245">
    <property type="entry name" value="Phosphoketolase"/>
    <property type="match status" value="1"/>
</dbReference>
<evidence type="ECO:0000259" key="7">
    <source>
        <dbReference type="Pfam" id="PF09364"/>
    </source>
</evidence>
<evidence type="ECO:0000256" key="1">
    <source>
        <dbReference type="ARBA" id="ARBA00001964"/>
    </source>
</evidence>
<evidence type="ECO:0000256" key="3">
    <source>
        <dbReference type="ARBA" id="ARBA00023052"/>
    </source>
</evidence>